<evidence type="ECO:0000256" key="1">
    <source>
        <dbReference type="SAM" id="MobiDB-lite"/>
    </source>
</evidence>
<organism evidence="2 3">
    <name type="scientific">Symbiodinium microadriaticum</name>
    <name type="common">Dinoflagellate</name>
    <name type="synonym">Zooxanthella microadriatica</name>
    <dbReference type="NCBI Taxonomy" id="2951"/>
    <lineage>
        <taxon>Eukaryota</taxon>
        <taxon>Sar</taxon>
        <taxon>Alveolata</taxon>
        <taxon>Dinophyceae</taxon>
        <taxon>Suessiales</taxon>
        <taxon>Symbiodiniaceae</taxon>
        <taxon>Symbiodinium</taxon>
    </lineage>
</organism>
<feature type="region of interest" description="Disordered" evidence="1">
    <location>
        <begin position="203"/>
        <end position="260"/>
    </location>
</feature>
<dbReference type="InterPro" id="IPR042266">
    <property type="entry name" value="PPPDE_sf"/>
</dbReference>
<comment type="caution">
    <text evidence="2">The sequence shown here is derived from an EMBL/GenBank/DDBJ whole genome shotgun (WGS) entry which is preliminary data.</text>
</comment>
<feature type="compositionally biased region" description="Polar residues" evidence="1">
    <location>
        <begin position="206"/>
        <end position="217"/>
    </location>
</feature>
<accession>A0A1Q9E0Z1</accession>
<feature type="compositionally biased region" description="Low complexity" evidence="1">
    <location>
        <begin position="241"/>
        <end position="256"/>
    </location>
</feature>
<dbReference type="Proteomes" id="UP000186817">
    <property type="component" value="Unassembled WGS sequence"/>
</dbReference>
<feature type="compositionally biased region" description="Acidic residues" evidence="1">
    <location>
        <begin position="343"/>
        <end position="354"/>
    </location>
</feature>
<keyword evidence="3" id="KW-1185">Reference proteome</keyword>
<proteinExistence type="predicted"/>
<name>A0A1Q9E0Z1_SYMMI</name>
<dbReference type="Gene3D" id="3.90.1720.30">
    <property type="entry name" value="PPPDE domains"/>
    <property type="match status" value="1"/>
</dbReference>
<evidence type="ECO:0000313" key="2">
    <source>
        <dbReference type="EMBL" id="OLQ01088.1"/>
    </source>
</evidence>
<sequence>MIFDIGTNIAKSSDDDDKAPLGRGTPGICRADTVEFQKSEHPLDAKNAGLPVLVLSRSGLSGSPLHCSVLLRSVPPADDFSIEVSGLEWSFADAGEDSTTLGVGCVEPDCHPLHRYRQTVRLGFTQHSAEDMQRSSEILVEEYDEHDMLTCAAAEFPGGLGPGVAVDADGNWEPVAGFAMVYSTSAAPMIGVTSGMQDPGLYTYKASGSQGPQTEVSRATDGGDGNSGSGTSAKSSDDLRPAQPAEAPRPAAPARAGSSERLISGVQHPSELPNAVICEYLSLHFDDHSVCFWAFVSDDANDDADAASDGEYRNVKAAGGDRTHKFHDIDAGAAAGSDVGIDAGEEEEDDDDDGNDHGNVVAAAVVVGMMKNDTGMMMMMMMMMVLKLMATSFQDVDDEMT</sequence>
<feature type="region of interest" description="Disordered" evidence="1">
    <location>
        <begin position="336"/>
        <end position="358"/>
    </location>
</feature>
<protein>
    <submittedName>
        <fullName evidence="2">Uncharacterized protein</fullName>
    </submittedName>
</protein>
<reference evidence="2 3" key="1">
    <citation type="submission" date="2016-02" db="EMBL/GenBank/DDBJ databases">
        <title>Genome analysis of coral dinoflagellate symbionts highlights evolutionary adaptations to a symbiotic lifestyle.</title>
        <authorList>
            <person name="Aranda M."/>
            <person name="Li Y."/>
            <person name="Liew Y.J."/>
            <person name="Baumgarten S."/>
            <person name="Simakov O."/>
            <person name="Wilson M."/>
            <person name="Piel J."/>
            <person name="Ashoor H."/>
            <person name="Bougouffa S."/>
            <person name="Bajic V.B."/>
            <person name="Ryu T."/>
            <person name="Ravasi T."/>
            <person name="Bayer T."/>
            <person name="Micklem G."/>
            <person name="Kim H."/>
            <person name="Bhak J."/>
            <person name="Lajeunesse T.C."/>
            <person name="Voolstra C.R."/>
        </authorList>
    </citation>
    <scope>NUCLEOTIDE SEQUENCE [LARGE SCALE GENOMIC DNA]</scope>
    <source>
        <strain evidence="2 3">CCMP2467</strain>
    </source>
</reference>
<dbReference type="OrthoDB" id="412286at2759"/>
<dbReference type="EMBL" id="LSRX01000306">
    <property type="protein sequence ID" value="OLQ01088.1"/>
    <property type="molecule type" value="Genomic_DNA"/>
</dbReference>
<gene>
    <name evidence="2" type="ORF">AK812_SmicGene16212</name>
</gene>
<evidence type="ECO:0000313" key="3">
    <source>
        <dbReference type="Proteomes" id="UP000186817"/>
    </source>
</evidence>
<dbReference type="AlphaFoldDB" id="A0A1Q9E0Z1"/>